<gene>
    <name evidence="11" type="ORF">EG327_000229</name>
</gene>
<evidence type="ECO:0000256" key="2">
    <source>
        <dbReference type="ARBA" id="ARBA00004924"/>
    </source>
</evidence>
<dbReference type="EMBL" id="WNWR01001025">
    <property type="protein sequence ID" value="KAE9966109.1"/>
    <property type="molecule type" value="Genomic_DNA"/>
</dbReference>
<reference evidence="11 12" key="1">
    <citation type="submission" date="2019-07" db="EMBL/GenBank/DDBJ databases">
        <title>Venturia inaequalis Genome Resource.</title>
        <authorList>
            <person name="Lichtner F.J."/>
        </authorList>
    </citation>
    <scope>NUCLEOTIDE SEQUENCE [LARGE SCALE GENOMIC DNA]</scope>
    <source>
        <strain evidence="11 12">DMI_063113</strain>
    </source>
</reference>
<evidence type="ECO:0000256" key="8">
    <source>
        <dbReference type="ARBA" id="ARBA00023002"/>
    </source>
</evidence>
<dbReference type="InterPro" id="IPR050346">
    <property type="entry name" value="FMO-like"/>
</dbReference>
<dbReference type="GO" id="GO:0016491">
    <property type="term" value="F:oxidoreductase activity"/>
    <property type="evidence" value="ECO:0007669"/>
    <property type="project" value="UniProtKB-KW"/>
</dbReference>
<evidence type="ECO:0000256" key="4">
    <source>
        <dbReference type="ARBA" id="ARBA00012881"/>
    </source>
</evidence>
<dbReference type="Pfam" id="PF13434">
    <property type="entry name" value="Lys_Orn_oxgnase"/>
    <property type="match status" value="1"/>
</dbReference>
<name>A0A8H3UCD0_VENIN</name>
<dbReference type="PRINTS" id="PR00411">
    <property type="entry name" value="PNDRDTASEI"/>
</dbReference>
<protein>
    <recommendedName>
        <fullName evidence="4">L-ornithine N(5)-monooxygenase [NAD(P)H]</fullName>
        <ecNumber evidence="4">1.14.13.196</ecNumber>
    </recommendedName>
</protein>
<evidence type="ECO:0000256" key="10">
    <source>
        <dbReference type="ARBA" id="ARBA00049248"/>
    </source>
</evidence>
<dbReference type="Gene3D" id="3.50.50.60">
    <property type="entry name" value="FAD/NAD(P)-binding domain"/>
    <property type="match status" value="1"/>
</dbReference>
<feature type="non-terminal residue" evidence="11">
    <location>
        <position position="1"/>
    </location>
</feature>
<keyword evidence="7" id="KW-0521">NADP</keyword>
<evidence type="ECO:0000256" key="6">
    <source>
        <dbReference type="ARBA" id="ARBA00022827"/>
    </source>
</evidence>
<comment type="catalytic activity">
    <reaction evidence="10">
        <text>L-ornithine + NADH + O2 = N(5)-hydroxy-L-ornithine + NAD(+) + H2O</text>
        <dbReference type="Rhea" id="RHEA:41512"/>
        <dbReference type="ChEBI" id="CHEBI:15377"/>
        <dbReference type="ChEBI" id="CHEBI:15379"/>
        <dbReference type="ChEBI" id="CHEBI:46911"/>
        <dbReference type="ChEBI" id="CHEBI:57540"/>
        <dbReference type="ChEBI" id="CHEBI:57945"/>
        <dbReference type="ChEBI" id="CHEBI:78275"/>
        <dbReference type="EC" id="1.14.13.196"/>
    </reaction>
</comment>
<organism evidence="11 12">
    <name type="scientific">Venturia inaequalis</name>
    <name type="common">Apple scab fungus</name>
    <dbReference type="NCBI Taxonomy" id="5025"/>
    <lineage>
        <taxon>Eukaryota</taxon>
        <taxon>Fungi</taxon>
        <taxon>Dikarya</taxon>
        <taxon>Ascomycota</taxon>
        <taxon>Pezizomycotina</taxon>
        <taxon>Dothideomycetes</taxon>
        <taxon>Pleosporomycetidae</taxon>
        <taxon>Venturiales</taxon>
        <taxon>Venturiaceae</taxon>
        <taxon>Venturia</taxon>
    </lineage>
</organism>
<dbReference type="AlphaFoldDB" id="A0A8H3UCD0"/>
<keyword evidence="8" id="KW-0560">Oxidoreductase</keyword>
<evidence type="ECO:0000256" key="3">
    <source>
        <dbReference type="ARBA" id="ARBA00007588"/>
    </source>
</evidence>
<evidence type="ECO:0000313" key="11">
    <source>
        <dbReference type="EMBL" id="KAE9966109.1"/>
    </source>
</evidence>
<keyword evidence="6" id="KW-0274">FAD</keyword>
<sequence length="521" mass="57049">MAATEVLDLVVIGGGTSGIAAARFYLEIHPEAQVVIVERDGAVGGVWGKDCKERTYDGFKSQGSVRTGGFSDVPFNPPIENVDENNFYDAKTMSVYLEEYIDSHSYTGKTLRERVTFNATVKSLEKIAGLWTIKYTIASKEDSALLSRKVIVSTGPTSIPNMPTLAGSSTFKGPIIHTLNFARSKVLQNDSIKTITVLGGGKSAADMVYQSVKAGRQVTWIIRKSGKGPGGFVTGKSPLGSYRNITELAVTRIFSAVVIPSGLGPDTWLSAFLFRTKLGRWLHGFVERAANEQTKQAARYDDRPGARAGFKNLKSEMNAFFLTSPAGMAHHDDFWDTIAQNVDIHREDITHLTAHSVILTSATEIKTDAILTATGFRETFPFFTTTQSIALDLPHAQPLPPTEQNQWSALEAHATTKILQRFPRLANPPTIPPSLGDISKSNPPYRLHNATIPLSDIPSRSIAFTGYANIPNMFACSEVNAIYATAYLDNNLSLPSDAVLRERIAYNVAYMRLRCPTYGFK</sequence>
<dbReference type="InterPro" id="IPR036188">
    <property type="entry name" value="FAD/NAD-bd_sf"/>
</dbReference>
<accession>A0A8H3UCD0</accession>
<evidence type="ECO:0000313" key="12">
    <source>
        <dbReference type="Proteomes" id="UP000490939"/>
    </source>
</evidence>
<evidence type="ECO:0000256" key="5">
    <source>
        <dbReference type="ARBA" id="ARBA00022630"/>
    </source>
</evidence>
<dbReference type="EC" id="1.14.13.196" evidence="4"/>
<proteinExistence type="inferred from homology"/>
<comment type="caution">
    <text evidence="11">The sequence shown here is derived from an EMBL/GenBank/DDBJ whole genome shotgun (WGS) entry which is preliminary data.</text>
</comment>
<comment type="catalytic activity">
    <reaction evidence="9">
        <text>L-ornithine + NADPH + O2 = N(5)-hydroxy-L-ornithine + NADP(+) + H2O</text>
        <dbReference type="Rhea" id="RHEA:41508"/>
        <dbReference type="ChEBI" id="CHEBI:15377"/>
        <dbReference type="ChEBI" id="CHEBI:15379"/>
        <dbReference type="ChEBI" id="CHEBI:46911"/>
        <dbReference type="ChEBI" id="CHEBI:57783"/>
        <dbReference type="ChEBI" id="CHEBI:58349"/>
        <dbReference type="ChEBI" id="CHEBI:78275"/>
        <dbReference type="EC" id="1.14.13.196"/>
    </reaction>
</comment>
<evidence type="ECO:0000256" key="9">
    <source>
        <dbReference type="ARBA" id="ARBA00047598"/>
    </source>
</evidence>
<dbReference type="InterPro" id="IPR025700">
    <property type="entry name" value="Lys/Orn_oxygenase"/>
</dbReference>
<keyword evidence="5" id="KW-0285">Flavoprotein</keyword>
<dbReference type="Proteomes" id="UP000490939">
    <property type="component" value="Unassembled WGS sequence"/>
</dbReference>
<evidence type="ECO:0000256" key="1">
    <source>
        <dbReference type="ARBA" id="ARBA00001974"/>
    </source>
</evidence>
<dbReference type="PANTHER" id="PTHR23023">
    <property type="entry name" value="DIMETHYLANILINE MONOOXYGENASE"/>
    <property type="match status" value="1"/>
</dbReference>
<comment type="pathway">
    <text evidence="2">Siderophore biosynthesis.</text>
</comment>
<comment type="similarity">
    <text evidence="3">Belongs to the lysine N(6)-hydroxylase/L-ornithine N(5)-oxygenase family.</text>
</comment>
<keyword evidence="12" id="KW-1185">Reference proteome</keyword>
<evidence type="ECO:0000256" key="7">
    <source>
        <dbReference type="ARBA" id="ARBA00022857"/>
    </source>
</evidence>
<comment type="cofactor">
    <cofactor evidence="1">
        <name>FAD</name>
        <dbReference type="ChEBI" id="CHEBI:57692"/>
    </cofactor>
</comment>
<dbReference type="SUPFAM" id="SSF51905">
    <property type="entry name" value="FAD/NAD(P)-binding domain"/>
    <property type="match status" value="2"/>
</dbReference>